<keyword evidence="2 5" id="KW-0812">Transmembrane</keyword>
<evidence type="ECO:0000256" key="4">
    <source>
        <dbReference type="ARBA" id="ARBA00023136"/>
    </source>
</evidence>
<feature type="transmembrane region" description="Helical" evidence="5">
    <location>
        <begin position="179"/>
        <end position="200"/>
    </location>
</feature>
<dbReference type="PATRIC" id="fig|1317118.6.peg.3792"/>
<evidence type="ECO:0000256" key="1">
    <source>
        <dbReference type="ARBA" id="ARBA00004141"/>
    </source>
</evidence>
<name>W4HGP4_9RHOB</name>
<gene>
    <name evidence="7" type="ORF">ATO8_18515</name>
</gene>
<evidence type="ECO:0000313" key="8">
    <source>
        <dbReference type="Proteomes" id="UP000019063"/>
    </source>
</evidence>
<proteinExistence type="predicted"/>
<dbReference type="Proteomes" id="UP000019063">
    <property type="component" value="Unassembled WGS sequence"/>
</dbReference>
<comment type="caution">
    <text evidence="7">The sequence shown here is derived from an EMBL/GenBank/DDBJ whole genome shotgun (WGS) entry which is preliminary data.</text>
</comment>
<dbReference type="AlphaFoldDB" id="W4HGP4"/>
<sequence>MIERHPRLRVAAAWSALILAMMVPVALAAFSPWLAYRGPAYIIGGFAGIVGLALLLAQPLLAAGLLPGARPTVERRWHRWLGWAILTAIAIHVGGLWITSPPDTVDALLFVAPTTFSIYGVTAMWAGIVTGVLVAARRRMGLRYGTWRLVHNAVALVVVIGTVVHAVQIQGAMEPVSKWALCAAVLAAALITVLGLRVVAPLVRRARG</sequence>
<dbReference type="eggNOG" id="COG4097">
    <property type="taxonomic scope" value="Bacteria"/>
</dbReference>
<evidence type="ECO:0000256" key="5">
    <source>
        <dbReference type="SAM" id="Phobius"/>
    </source>
</evidence>
<dbReference type="STRING" id="1379903.ATO8_18515"/>
<dbReference type="Pfam" id="PF01794">
    <property type="entry name" value="Ferric_reduct"/>
    <property type="match status" value="1"/>
</dbReference>
<dbReference type="EMBL" id="AQQW01000015">
    <property type="protein sequence ID" value="ETW11175.1"/>
    <property type="molecule type" value="Genomic_DNA"/>
</dbReference>
<feature type="transmembrane region" description="Helical" evidence="5">
    <location>
        <begin position="80"/>
        <end position="98"/>
    </location>
</feature>
<evidence type="ECO:0000256" key="2">
    <source>
        <dbReference type="ARBA" id="ARBA00022692"/>
    </source>
</evidence>
<feature type="transmembrane region" description="Helical" evidence="5">
    <location>
        <begin position="118"/>
        <end position="137"/>
    </location>
</feature>
<comment type="subcellular location">
    <subcellularLocation>
        <location evidence="1">Membrane</location>
        <topology evidence="1">Multi-pass membrane protein</topology>
    </subcellularLocation>
</comment>
<dbReference type="InterPro" id="IPR013130">
    <property type="entry name" value="Fe3_Rdtase_TM_dom"/>
</dbReference>
<keyword evidence="4 5" id="KW-0472">Membrane</keyword>
<keyword evidence="8" id="KW-1185">Reference proteome</keyword>
<evidence type="ECO:0000313" key="7">
    <source>
        <dbReference type="EMBL" id="ETW11175.1"/>
    </source>
</evidence>
<dbReference type="RefSeq" id="WP_043846728.1">
    <property type="nucleotide sequence ID" value="NZ_AQQW01000015.1"/>
</dbReference>
<evidence type="ECO:0000256" key="3">
    <source>
        <dbReference type="ARBA" id="ARBA00022989"/>
    </source>
</evidence>
<dbReference type="GO" id="GO:0016020">
    <property type="term" value="C:membrane"/>
    <property type="evidence" value="ECO:0007669"/>
    <property type="project" value="UniProtKB-SubCell"/>
</dbReference>
<organism evidence="7 8">
    <name type="scientific">Roseivivax marinus</name>
    <dbReference type="NCBI Taxonomy" id="1379903"/>
    <lineage>
        <taxon>Bacteria</taxon>
        <taxon>Pseudomonadati</taxon>
        <taxon>Pseudomonadota</taxon>
        <taxon>Alphaproteobacteria</taxon>
        <taxon>Rhodobacterales</taxon>
        <taxon>Roseobacteraceae</taxon>
        <taxon>Roseivivax</taxon>
    </lineage>
</organism>
<protein>
    <recommendedName>
        <fullName evidence="6">Ferric oxidoreductase domain-containing protein</fullName>
    </recommendedName>
</protein>
<accession>W4HGP4</accession>
<feature type="domain" description="Ferric oxidoreductase" evidence="6">
    <location>
        <begin position="47"/>
        <end position="161"/>
    </location>
</feature>
<reference evidence="7 8" key="1">
    <citation type="journal article" date="2014" name="Antonie Van Leeuwenhoek">
        <title>Roseivivax atlanticus sp. nov., isolated from surface seawater of the Atlantic Ocean.</title>
        <authorList>
            <person name="Li G."/>
            <person name="Lai Q."/>
            <person name="Liu X."/>
            <person name="Sun F."/>
            <person name="Shao Z."/>
        </authorList>
    </citation>
    <scope>NUCLEOTIDE SEQUENCE [LARGE SCALE GENOMIC DNA]</scope>
    <source>
        <strain evidence="7 8">22II-s10s</strain>
    </source>
</reference>
<feature type="transmembrane region" description="Helical" evidence="5">
    <location>
        <begin position="149"/>
        <end position="167"/>
    </location>
</feature>
<keyword evidence="3 5" id="KW-1133">Transmembrane helix</keyword>
<evidence type="ECO:0000259" key="6">
    <source>
        <dbReference type="Pfam" id="PF01794"/>
    </source>
</evidence>
<feature type="transmembrane region" description="Helical" evidence="5">
    <location>
        <begin position="38"/>
        <end position="68"/>
    </location>
</feature>